<gene>
    <name evidence="2" type="ORF">GGE12_004234</name>
</gene>
<feature type="region of interest" description="Disordered" evidence="1">
    <location>
        <begin position="49"/>
        <end position="91"/>
    </location>
</feature>
<accession>A0A7W6RQ75</accession>
<name>A0A7W6RQ75_9HYPH</name>
<comment type="caution">
    <text evidence="2">The sequence shown here is derived from an EMBL/GenBank/DDBJ whole genome shotgun (WGS) entry which is preliminary data.</text>
</comment>
<dbReference type="EMBL" id="JACIGM010000009">
    <property type="protein sequence ID" value="MBB4276437.1"/>
    <property type="molecule type" value="Genomic_DNA"/>
</dbReference>
<protein>
    <submittedName>
        <fullName evidence="2">Uncharacterized protein</fullName>
    </submittedName>
</protein>
<reference evidence="2 3" key="1">
    <citation type="submission" date="2020-08" db="EMBL/GenBank/DDBJ databases">
        <title>Genomic Encyclopedia of Type Strains, Phase IV (KMG-V): Genome sequencing to study the core and pangenomes of soil and plant-associated prokaryotes.</title>
        <authorList>
            <person name="Whitman W."/>
        </authorList>
    </citation>
    <scope>NUCLEOTIDE SEQUENCE [LARGE SCALE GENOMIC DNA]</scope>
    <source>
        <strain evidence="2 3">SEMIA 402</strain>
    </source>
</reference>
<evidence type="ECO:0000313" key="2">
    <source>
        <dbReference type="EMBL" id="MBB4276437.1"/>
    </source>
</evidence>
<evidence type="ECO:0000313" key="3">
    <source>
        <dbReference type="Proteomes" id="UP000533641"/>
    </source>
</evidence>
<sequence length="91" mass="9897">MRILLLCHSFNSLSQRLHGDLRRAGHDVSVELATHDDLTREAIALFSPRSDDSAVPQAQAADSGGFLAQDALPDRPPRHPGRTVSVDARTD</sequence>
<proteinExistence type="predicted"/>
<evidence type="ECO:0000256" key="1">
    <source>
        <dbReference type="SAM" id="MobiDB-lite"/>
    </source>
</evidence>
<organism evidence="2 3">
    <name type="scientific">Rhizobium mongolense</name>
    <dbReference type="NCBI Taxonomy" id="57676"/>
    <lineage>
        <taxon>Bacteria</taxon>
        <taxon>Pseudomonadati</taxon>
        <taxon>Pseudomonadota</taxon>
        <taxon>Alphaproteobacteria</taxon>
        <taxon>Hyphomicrobiales</taxon>
        <taxon>Rhizobiaceae</taxon>
        <taxon>Rhizobium/Agrobacterium group</taxon>
        <taxon>Rhizobium</taxon>
    </lineage>
</organism>
<dbReference type="Proteomes" id="UP000533641">
    <property type="component" value="Unassembled WGS sequence"/>
</dbReference>
<dbReference type="AlphaFoldDB" id="A0A7W6RQ75"/>